<name>A0ABS7U354_9BACT</name>
<comment type="caution">
    <text evidence="2">The sequence shown here is derived from an EMBL/GenBank/DDBJ whole genome shotgun (WGS) entry which is preliminary data.</text>
</comment>
<evidence type="ECO:0000313" key="2">
    <source>
        <dbReference type="EMBL" id="MBZ5714972.1"/>
    </source>
</evidence>
<keyword evidence="1" id="KW-0472">Membrane</keyword>
<protein>
    <submittedName>
        <fullName evidence="2">Uncharacterized protein</fullName>
    </submittedName>
</protein>
<accession>A0ABS7U354</accession>
<keyword evidence="3" id="KW-1185">Reference proteome</keyword>
<sequence>MSPTPSKANALRARADPSQQRFGALALDVCWLGFLSAVFFLLLVNFGQIFLLIPRVGVYVWSGLGWLFGLLVPISALASVVLGSTAVISRLVSPHAPARDWQAGLLAVGLGLSASLYVWRAFLAPLRGVLGW</sequence>
<gene>
    <name evidence="2" type="ORF">K7C98_37545</name>
</gene>
<keyword evidence="1" id="KW-1133">Transmembrane helix</keyword>
<keyword evidence="1" id="KW-0812">Transmembrane</keyword>
<proteinExistence type="predicted"/>
<dbReference type="RefSeq" id="WP_224196703.1">
    <property type="nucleotide sequence ID" value="NZ_JAIRAU010000053.1"/>
</dbReference>
<dbReference type="EMBL" id="JAIRAU010000053">
    <property type="protein sequence ID" value="MBZ5714972.1"/>
    <property type="molecule type" value="Genomic_DNA"/>
</dbReference>
<evidence type="ECO:0000256" key="1">
    <source>
        <dbReference type="SAM" id="Phobius"/>
    </source>
</evidence>
<feature type="transmembrane region" description="Helical" evidence="1">
    <location>
        <begin position="101"/>
        <end position="122"/>
    </location>
</feature>
<feature type="transmembrane region" description="Helical" evidence="1">
    <location>
        <begin position="21"/>
        <end position="44"/>
    </location>
</feature>
<organism evidence="2 3">
    <name type="scientific">Nannocystis pusilla</name>
    <dbReference type="NCBI Taxonomy" id="889268"/>
    <lineage>
        <taxon>Bacteria</taxon>
        <taxon>Pseudomonadati</taxon>
        <taxon>Myxococcota</taxon>
        <taxon>Polyangia</taxon>
        <taxon>Nannocystales</taxon>
        <taxon>Nannocystaceae</taxon>
        <taxon>Nannocystis</taxon>
    </lineage>
</organism>
<dbReference type="Proteomes" id="UP001139031">
    <property type="component" value="Unassembled WGS sequence"/>
</dbReference>
<reference evidence="2" key="1">
    <citation type="submission" date="2021-08" db="EMBL/GenBank/DDBJ databases">
        <authorList>
            <person name="Stevens D.C."/>
        </authorList>
    </citation>
    <scope>NUCLEOTIDE SEQUENCE</scope>
    <source>
        <strain evidence="2">DSM 53165</strain>
    </source>
</reference>
<feature type="transmembrane region" description="Helical" evidence="1">
    <location>
        <begin position="64"/>
        <end position="89"/>
    </location>
</feature>
<evidence type="ECO:0000313" key="3">
    <source>
        <dbReference type="Proteomes" id="UP001139031"/>
    </source>
</evidence>